<dbReference type="GO" id="GO:0008168">
    <property type="term" value="F:methyltransferase activity"/>
    <property type="evidence" value="ECO:0007669"/>
    <property type="project" value="UniProtKB-KW"/>
</dbReference>
<evidence type="ECO:0000256" key="2">
    <source>
        <dbReference type="ARBA" id="ARBA00022679"/>
    </source>
</evidence>
<dbReference type="EMBL" id="JBHLTR010000009">
    <property type="protein sequence ID" value="MFC0559027.1"/>
    <property type="molecule type" value="Genomic_DNA"/>
</dbReference>
<evidence type="ECO:0000313" key="5">
    <source>
        <dbReference type="EMBL" id="MFC0559027.1"/>
    </source>
</evidence>
<gene>
    <name evidence="5" type="ORF">ACFFH4_08180</name>
</gene>
<keyword evidence="3" id="KW-0949">S-adenosyl-L-methionine</keyword>
<dbReference type="GO" id="GO:0032259">
    <property type="term" value="P:methylation"/>
    <property type="evidence" value="ECO:0007669"/>
    <property type="project" value="UniProtKB-KW"/>
</dbReference>
<dbReference type="Pfam" id="PF08241">
    <property type="entry name" value="Methyltransf_11"/>
    <property type="match status" value="1"/>
</dbReference>
<reference evidence="5 6" key="1">
    <citation type="submission" date="2024-09" db="EMBL/GenBank/DDBJ databases">
        <authorList>
            <person name="Sun Q."/>
            <person name="Mori K."/>
        </authorList>
    </citation>
    <scope>NUCLEOTIDE SEQUENCE [LARGE SCALE GENOMIC DNA]</scope>
    <source>
        <strain evidence="5 6">NCAIM B.02301</strain>
    </source>
</reference>
<name>A0ABV6NFI6_9BACI</name>
<evidence type="ECO:0000256" key="1">
    <source>
        <dbReference type="ARBA" id="ARBA00022603"/>
    </source>
</evidence>
<accession>A0ABV6NFI6</accession>
<dbReference type="Gene3D" id="3.40.50.150">
    <property type="entry name" value="Vaccinia Virus protein VP39"/>
    <property type="match status" value="1"/>
</dbReference>
<keyword evidence="6" id="KW-1185">Reference proteome</keyword>
<dbReference type="SUPFAM" id="SSF53335">
    <property type="entry name" value="S-adenosyl-L-methionine-dependent methyltransferases"/>
    <property type="match status" value="1"/>
</dbReference>
<dbReference type="InterPro" id="IPR013216">
    <property type="entry name" value="Methyltransf_11"/>
</dbReference>
<dbReference type="InterPro" id="IPR029063">
    <property type="entry name" value="SAM-dependent_MTases_sf"/>
</dbReference>
<dbReference type="Proteomes" id="UP001589833">
    <property type="component" value="Unassembled WGS sequence"/>
</dbReference>
<dbReference type="PANTHER" id="PTHR43464:SF19">
    <property type="entry name" value="UBIQUINONE BIOSYNTHESIS O-METHYLTRANSFERASE, MITOCHONDRIAL"/>
    <property type="match status" value="1"/>
</dbReference>
<dbReference type="CDD" id="cd02440">
    <property type="entry name" value="AdoMet_MTases"/>
    <property type="match status" value="1"/>
</dbReference>
<comment type="caution">
    <text evidence="5">The sequence shown here is derived from an EMBL/GenBank/DDBJ whole genome shotgun (WGS) entry which is preliminary data.</text>
</comment>
<keyword evidence="2 5" id="KW-0808">Transferase</keyword>
<evidence type="ECO:0000259" key="4">
    <source>
        <dbReference type="Pfam" id="PF08241"/>
    </source>
</evidence>
<sequence length="240" mass="28029">MRNPTRDIYNKLANTYQNDVDEGSPYNAYYERPAMMTALPPQLKGKKVLDAGCSAGWYSSQLLHQGAEVTGIDVSPEMVKAAKHRLGEEATFLCHDLQEILPFKDDSFDVIVSSLTLHYLKDWTYTFQEFNRILKAGGTFLFSVHHPFMDYTRHNCEDYFKTQFLSETWNKPNITIDVSFYRRPMQSIVNETTQFFNLDKLIEPRPQEKMKEVKEKSYNYLMTSPHFLIVKSTSKKFMEI</sequence>
<evidence type="ECO:0000256" key="3">
    <source>
        <dbReference type="ARBA" id="ARBA00022691"/>
    </source>
</evidence>
<organism evidence="5 6">
    <name type="scientific">Halalkalibacter alkalisediminis</name>
    <dbReference type="NCBI Taxonomy" id="935616"/>
    <lineage>
        <taxon>Bacteria</taxon>
        <taxon>Bacillati</taxon>
        <taxon>Bacillota</taxon>
        <taxon>Bacilli</taxon>
        <taxon>Bacillales</taxon>
        <taxon>Bacillaceae</taxon>
        <taxon>Halalkalibacter</taxon>
    </lineage>
</organism>
<dbReference type="EC" id="2.1.1.-" evidence="5"/>
<evidence type="ECO:0000313" key="6">
    <source>
        <dbReference type="Proteomes" id="UP001589833"/>
    </source>
</evidence>
<dbReference type="RefSeq" id="WP_273848323.1">
    <property type="nucleotide sequence ID" value="NZ_JAQQWT010000066.1"/>
</dbReference>
<keyword evidence="1 5" id="KW-0489">Methyltransferase</keyword>
<proteinExistence type="predicted"/>
<feature type="domain" description="Methyltransferase type 11" evidence="4">
    <location>
        <begin position="49"/>
        <end position="142"/>
    </location>
</feature>
<protein>
    <submittedName>
        <fullName evidence="5">Class I SAM-dependent methyltransferase</fullName>
        <ecNumber evidence="5">2.1.1.-</ecNumber>
    </submittedName>
</protein>
<dbReference type="PANTHER" id="PTHR43464">
    <property type="entry name" value="METHYLTRANSFERASE"/>
    <property type="match status" value="1"/>
</dbReference>